<dbReference type="AlphaFoldDB" id="A0A2N3N7S8"/>
<protein>
    <recommendedName>
        <fullName evidence="2">Bacterial alpha-L-rhamnosidase N-terminal domain-containing protein</fullName>
    </recommendedName>
</protein>
<feature type="region of interest" description="Disordered" evidence="1">
    <location>
        <begin position="101"/>
        <end position="127"/>
    </location>
</feature>
<dbReference type="VEuPathDB" id="FungiDB:jhhlp_004861"/>
<dbReference type="InParanoid" id="A0A2N3N7S8"/>
<proteinExistence type="predicted"/>
<keyword evidence="4" id="KW-1185">Reference proteome</keyword>
<name>A0A2N3N7S8_9PEZI</name>
<comment type="caution">
    <text evidence="3">The sequence shown here is derived from an EMBL/GenBank/DDBJ whole genome shotgun (WGS) entry which is preliminary data.</text>
</comment>
<reference evidence="3 4" key="1">
    <citation type="journal article" date="2017" name="G3 (Bethesda)">
        <title>First Draft Genome Sequence of the Pathogenic Fungus Lomentospora prolificans (Formerly Scedosporium prolificans).</title>
        <authorList>
            <person name="Luo R."/>
            <person name="Zimin A."/>
            <person name="Workman R."/>
            <person name="Fan Y."/>
            <person name="Pertea G."/>
            <person name="Grossman N."/>
            <person name="Wear M.P."/>
            <person name="Jia B."/>
            <person name="Miller H."/>
            <person name="Casadevall A."/>
            <person name="Timp W."/>
            <person name="Zhang S.X."/>
            <person name="Salzberg S.L."/>
        </authorList>
    </citation>
    <scope>NUCLEOTIDE SEQUENCE [LARGE SCALE GENOMIC DNA]</scope>
    <source>
        <strain evidence="3 4">JHH-5317</strain>
    </source>
</reference>
<accession>A0A2N3N7S8</accession>
<organism evidence="3 4">
    <name type="scientific">Lomentospora prolificans</name>
    <dbReference type="NCBI Taxonomy" id="41688"/>
    <lineage>
        <taxon>Eukaryota</taxon>
        <taxon>Fungi</taxon>
        <taxon>Dikarya</taxon>
        <taxon>Ascomycota</taxon>
        <taxon>Pezizomycotina</taxon>
        <taxon>Sordariomycetes</taxon>
        <taxon>Hypocreomycetidae</taxon>
        <taxon>Microascales</taxon>
        <taxon>Microascaceae</taxon>
        <taxon>Lomentospora</taxon>
    </lineage>
</organism>
<gene>
    <name evidence="3" type="ORF">jhhlp_004861</name>
</gene>
<dbReference type="Pfam" id="PF08531">
    <property type="entry name" value="Bac_rhamnosid_N"/>
    <property type="match status" value="1"/>
</dbReference>
<evidence type="ECO:0000313" key="4">
    <source>
        <dbReference type="Proteomes" id="UP000233524"/>
    </source>
</evidence>
<sequence length="127" mass="14007">MFTTPTTSTNQIQKGANAIGAIVGEDWFSGRLVTTVTDSKWNSNLWPLLTSPLLTSPLLTSPLLTSPLLTSEIYNGKKYDSRIEDEIQGWSTPNFNATSWPGVKVLDPTKGKLSSPYGHPGRRKEER</sequence>
<dbReference type="Proteomes" id="UP000233524">
    <property type="component" value="Unassembled WGS sequence"/>
</dbReference>
<evidence type="ECO:0000259" key="2">
    <source>
        <dbReference type="Pfam" id="PF08531"/>
    </source>
</evidence>
<dbReference type="Gene3D" id="2.60.120.260">
    <property type="entry name" value="Galactose-binding domain-like"/>
    <property type="match status" value="1"/>
</dbReference>
<dbReference type="STRING" id="41688.A0A2N3N7S8"/>
<dbReference type="InterPro" id="IPR013737">
    <property type="entry name" value="Bac_rhamnosid_N"/>
</dbReference>
<evidence type="ECO:0000256" key="1">
    <source>
        <dbReference type="SAM" id="MobiDB-lite"/>
    </source>
</evidence>
<dbReference type="EMBL" id="NLAX01000095">
    <property type="protein sequence ID" value="PKS08478.1"/>
    <property type="molecule type" value="Genomic_DNA"/>
</dbReference>
<evidence type="ECO:0000313" key="3">
    <source>
        <dbReference type="EMBL" id="PKS08478.1"/>
    </source>
</evidence>
<feature type="domain" description="Bacterial alpha-L-rhamnosidase N-terminal" evidence="2">
    <location>
        <begin position="65"/>
        <end position="124"/>
    </location>
</feature>